<comment type="similarity">
    <text evidence="6">Belongs to the Antp homeobox family. IPF1/XlHbox-8 subfamily.</text>
</comment>
<dbReference type="PROSITE" id="PS00027">
    <property type="entry name" value="HOMEOBOX_1"/>
    <property type="match status" value="1"/>
</dbReference>
<evidence type="ECO:0000256" key="1">
    <source>
        <dbReference type="ARBA" id="ARBA00004123"/>
    </source>
</evidence>
<dbReference type="InterPro" id="IPR001827">
    <property type="entry name" value="Homeobox_Antennapedia_CS"/>
</dbReference>
<dbReference type="InterPro" id="IPR000047">
    <property type="entry name" value="HTH_motif"/>
</dbReference>
<comment type="caution">
    <text evidence="11">The sequence shown here is derived from an EMBL/GenBank/DDBJ whole genome shotgun (WGS) entry which is preliminary data.</text>
</comment>
<protein>
    <recommendedName>
        <fullName evidence="7">Pancreas/duodenum homeobox protein 1</fullName>
    </recommendedName>
</protein>
<evidence type="ECO:0000256" key="6">
    <source>
        <dbReference type="ARBA" id="ARBA00038297"/>
    </source>
</evidence>
<feature type="domain" description="Homeobox" evidence="10">
    <location>
        <begin position="151"/>
        <end position="211"/>
    </location>
</feature>
<proteinExistence type="inferred from homology"/>
<keyword evidence="3 8" id="KW-0238">DNA-binding</keyword>
<dbReference type="Pfam" id="PF00046">
    <property type="entry name" value="Homeodomain"/>
    <property type="match status" value="1"/>
</dbReference>
<evidence type="ECO:0000313" key="12">
    <source>
        <dbReference type="Proteomes" id="UP001159405"/>
    </source>
</evidence>
<reference evidence="11 12" key="1">
    <citation type="submission" date="2022-05" db="EMBL/GenBank/DDBJ databases">
        <authorList>
            <consortium name="Genoscope - CEA"/>
            <person name="William W."/>
        </authorList>
    </citation>
    <scope>NUCLEOTIDE SEQUENCE [LARGE SCALE GENOMIC DNA]</scope>
</reference>
<dbReference type="PRINTS" id="PR00031">
    <property type="entry name" value="HTHREPRESSR"/>
</dbReference>
<keyword evidence="4 8" id="KW-0371">Homeobox</keyword>
<evidence type="ECO:0000256" key="5">
    <source>
        <dbReference type="ARBA" id="ARBA00023242"/>
    </source>
</evidence>
<dbReference type="PRINTS" id="PR00024">
    <property type="entry name" value="HOMEOBOX"/>
</dbReference>
<dbReference type="InterPro" id="IPR017995">
    <property type="entry name" value="Homeobox_antennapedia"/>
</dbReference>
<comment type="subcellular location">
    <subcellularLocation>
        <location evidence="1 8 9">Nucleus</location>
    </subcellularLocation>
</comment>
<dbReference type="PANTHER" id="PTHR45664">
    <property type="entry name" value="PROTEIN ZERKNUELLT 1-RELATED"/>
    <property type="match status" value="1"/>
</dbReference>
<feature type="DNA-binding region" description="Homeobox" evidence="8">
    <location>
        <begin position="153"/>
        <end position="212"/>
    </location>
</feature>
<dbReference type="PRINTS" id="PR00025">
    <property type="entry name" value="ANTENNAPEDIA"/>
</dbReference>
<evidence type="ECO:0000256" key="9">
    <source>
        <dbReference type="RuleBase" id="RU000682"/>
    </source>
</evidence>
<dbReference type="SUPFAM" id="SSF46689">
    <property type="entry name" value="Homeodomain-like"/>
    <property type="match status" value="1"/>
</dbReference>
<dbReference type="CDD" id="cd00086">
    <property type="entry name" value="homeodomain"/>
    <property type="match status" value="1"/>
</dbReference>
<dbReference type="PROSITE" id="PS00032">
    <property type="entry name" value="ANTENNAPEDIA"/>
    <property type="match status" value="1"/>
</dbReference>
<dbReference type="PROSITE" id="PS50071">
    <property type="entry name" value="HOMEOBOX_2"/>
    <property type="match status" value="1"/>
</dbReference>
<organism evidence="11 12">
    <name type="scientific">Porites lobata</name>
    <dbReference type="NCBI Taxonomy" id="104759"/>
    <lineage>
        <taxon>Eukaryota</taxon>
        <taxon>Metazoa</taxon>
        <taxon>Cnidaria</taxon>
        <taxon>Anthozoa</taxon>
        <taxon>Hexacorallia</taxon>
        <taxon>Scleractinia</taxon>
        <taxon>Fungiina</taxon>
        <taxon>Poritidae</taxon>
        <taxon>Porites</taxon>
    </lineage>
</organism>
<keyword evidence="12" id="KW-1185">Reference proteome</keyword>
<dbReference type="InterPro" id="IPR020479">
    <property type="entry name" value="HD_metazoa"/>
</dbReference>
<dbReference type="InterPro" id="IPR017970">
    <property type="entry name" value="Homeobox_CS"/>
</dbReference>
<name>A0ABN8PK75_9CNID</name>
<dbReference type="InterPro" id="IPR009057">
    <property type="entry name" value="Homeodomain-like_sf"/>
</dbReference>
<evidence type="ECO:0000256" key="4">
    <source>
        <dbReference type="ARBA" id="ARBA00023155"/>
    </source>
</evidence>
<dbReference type="InterPro" id="IPR001356">
    <property type="entry name" value="HD"/>
</dbReference>
<dbReference type="Proteomes" id="UP001159405">
    <property type="component" value="Unassembled WGS sequence"/>
</dbReference>
<gene>
    <name evidence="11" type="ORF">PLOB_00044574</name>
</gene>
<dbReference type="SMART" id="SM00389">
    <property type="entry name" value="HOX"/>
    <property type="match status" value="1"/>
</dbReference>
<evidence type="ECO:0000259" key="10">
    <source>
        <dbReference type="PROSITE" id="PS50071"/>
    </source>
</evidence>
<dbReference type="PANTHER" id="PTHR45664:SF12">
    <property type="entry name" value="PANCREAS_DUODENUM HOMEOBOX PROTEIN 1"/>
    <property type="match status" value="1"/>
</dbReference>
<evidence type="ECO:0000256" key="3">
    <source>
        <dbReference type="ARBA" id="ARBA00023125"/>
    </source>
</evidence>
<evidence type="ECO:0000256" key="7">
    <source>
        <dbReference type="ARBA" id="ARBA00040412"/>
    </source>
</evidence>
<keyword evidence="2" id="KW-0217">Developmental protein</keyword>
<keyword evidence="5 8" id="KW-0539">Nucleus</keyword>
<dbReference type="Gene3D" id="1.10.10.60">
    <property type="entry name" value="Homeodomain-like"/>
    <property type="match status" value="1"/>
</dbReference>
<dbReference type="EMBL" id="CALNXK010000076">
    <property type="protein sequence ID" value="CAH3145551.1"/>
    <property type="molecule type" value="Genomic_DNA"/>
</dbReference>
<accession>A0ABN8PK75</accession>
<evidence type="ECO:0000313" key="11">
    <source>
        <dbReference type="EMBL" id="CAH3145551.1"/>
    </source>
</evidence>
<evidence type="ECO:0000256" key="8">
    <source>
        <dbReference type="PROSITE-ProRule" id="PRU00108"/>
    </source>
</evidence>
<sequence>MSGPYKSYSTNMAQPTFYPNKTHSYTQQYIPQLSPSFERQVSFTGNYFPFLDISTRRSAHQNFSATQTSRQTSCIEDTRPSASHQTTQIPEYLLQPIYPWMKSKKGGKAAFGFGMLTPLITFFFWENMSQKDLCSLLMSEMITFLQYTGQKQAKRHRTSYTNKQLLELEKEFHFNKYLCSSRRSEIAKTLSLSERQVKIWFQNRRMKWKKDEKLSDSSGNTKEHFNDVRGTHECGHLHMACSPLCHSPPMHQTGHKESVHL</sequence>
<evidence type="ECO:0000256" key="2">
    <source>
        <dbReference type="ARBA" id="ARBA00022473"/>
    </source>
</evidence>